<dbReference type="AlphaFoldDB" id="A0A811TG81"/>
<dbReference type="Proteomes" id="UP000634805">
    <property type="component" value="Unassembled WGS sequence"/>
</dbReference>
<protein>
    <recommendedName>
        <fullName evidence="3">IS1 family transposase</fullName>
    </recommendedName>
</protein>
<evidence type="ECO:0008006" key="3">
    <source>
        <dbReference type="Google" id="ProtNLM"/>
    </source>
</evidence>
<dbReference type="EMBL" id="CAJHIS010000030">
    <property type="protein sequence ID" value="CAD6494737.1"/>
    <property type="molecule type" value="Genomic_DNA"/>
</dbReference>
<comment type="caution">
    <text evidence="1">The sequence shown here is derived from an EMBL/GenBank/DDBJ whole genome shotgun (WGS) entry which is preliminary data.</text>
</comment>
<proteinExistence type="predicted"/>
<reference evidence="1" key="1">
    <citation type="submission" date="2020-10" db="EMBL/GenBank/DDBJ databases">
        <authorList>
            <person name="Hahn C.J."/>
            <person name="Laso-Perez R."/>
            <person name="Vulcano F."/>
            <person name="Vaziourakis K.-M."/>
            <person name="Stokke R."/>
            <person name="Steen I.H."/>
            <person name="Teske A."/>
            <person name="Boetius A."/>
            <person name="Liebeke M."/>
            <person name="Amann R."/>
            <person name="Knittel K."/>
        </authorList>
    </citation>
    <scope>NUCLEOTIDE SEQUENCE</scope>
    <source>
        <strain evidence="1">Gfbio:e3339647-f889-4370-9287-4fb5cb688e4c:AG392D22_GoMArc1</strain>
    </source>
</reference>
<evidence type="ECO:0000313" key="1">
    <source>
        <dbReference type="EMBL" id="CAD6494737.1"/>
    </source>
</evidence>
<gene>
    <name evidence="1" type="ORF">EMLJLAPB_00917</name>
</gene>
<name>A0A811TG81_9EURY</name>
<organism evidence="1 2">
    <name type="scientific">Candidatus Argoarchaeum ethanivorans</name>
    <dbReference type="NCBI Taxonomy" id="2608793"/>
    <lineage>
        <taxon>Archaea</taxon>
        <taxon>Methanobacteriati</taxon>
        <taxon>Methanobacteriota</taxon>
        <taxon>Stenosarchaea group</taxon>
        <taxon>Methanomicrobia</taxon>
        <taxon>Methanosarcinales</taxon>
        <taxon>Methanosarcinales incertae sedis</taxon>
        <taxon>GOM Arc I cluster</taxon>
        <taxon>Candidatus Argoarchaeum</taxon>
    </lineage>
</organism>
<accession>A0A811TG81</accession>
<sequence>MARSGGKINVVCQNLRCRYYLKVKGNDIIKSGKYRIGHQRYYCKHCKTYFMETKGTPLYRKRLSEDEISNICKHLVEKNGIRFIERLTGHHWDTIGRLLKDMLERAEQMNDYLIKNTEPDSI</sequence>
<evidence type="ECO:0000313" key="2">
    <source>
        <dbReference type="Proteomes" id="UP000634805"/>
    </source>
</evidence>